<sequence>MTAAPPAQEPPRLVYRLCHADDWRAAVRDGVFRGTADDTRDGFIHLSSADQVIETADRHYARVRPLMLLAVDSHRLDGELRWEPSRGGALFPHLYGTIPLEAVLSALPLAEDREGLLMFPTLSNSPGELGP</sequence>
<dbReference type="PANTHER" id="PTHR34129">
    <property type="entry name" value="BLR1139 PROTEIN"/>
    <property type="match status" value="1"/>
</dbReference>
<name>A0A7W6WLP5_9PROT</name>
<reference evidence="1 2" key="1">
    <citation type="submission" date="2020-08" db="EMBL/GenBank/DDBJ databases">
        <title>Genome sequencing of Purple Non-Sulfur Bacteria from various extreme environments.</title>
        <authorList>
            <person name="Mayer M."/>
        </authorList>
    </citation>
    <scope>NUCLEOTIDE SEQUENCE [LARGE SCALE GENOMIC DNA]</scope>
    <source>
        <strain evidence="1 2">JA135</strain>
    </source>
</reference>
<dbReference type="AlphaFoldDB" id="A0A7W6WLP5"/>
<dbReference type="RefSeq" id="WP_184436202.1">
    <property type="nucleotide sequence ID" value="NZ_JACIGI010000024.1"/>
</dbReference>
<dbReference type="SUPFAM" id="SSF56399">
    <property type="entry name" value="ADP-ribosylation"/>
    <property type="match status" value="1"/>
</dbReference>
<dbReference type="Pfam" id="PF06108">
    <property type="entry name" value="DUF952"/>
    <property type="match status" value="1"/>
</dbReference>
<organism evidence="1 2">
    <name type="scientific">Roseospira goensis</name>
    <dbReference type="NCBI Taxonomy" id="391922"/>
    <lineage>
        <taxon>Bacteria</taxon>
        <taxon>Pseudomonadati</taxon>
        <taxon>Pseudomonadota</taxon>
        <taxon>Alphaproteobacteria</taxon>
        <taxon>Rhodospirillales</taxon>
        <taxon>Rhodospirillaceae</taxon>
        <taxon>Roseospira</taxon>
    </lineage>
</organism>
<dbReference type="Proteomes" id="UP000555728">
    <property type="component" value="Unassembled WGS sequence"/>
</dbReference>
<gene>
    <name evidence="1" type="ORF">GGD88_002676</name>
</gene>
<proteinExistence type="predicted"/>
<dbReference type="PANTHER" id="PTHR34129:SF1">
    <property type="entry name" value="DUF952 DOMAIN-CONTAINING PROTEIN"/>
    <property type="match status" value="1"/>
</dbReference>
<protein>
    <submittedName>
        <fullName evidence="1">Uncharacterized protein (DUF952 family)</fullName>
    </submittedName>
</protein>
<comment type="caution">
    <text evidence="1">The sequence shown here is derived from an EMBL/GenBank/DDBJ whole genome shotgun (WGS) entry which is preliminary data.</text>
</comment>
<dbReference type="EMBL" id="JACIGI010000024">
    <property type="protein sequence ID" value="MBB4286933.1"/>
    <property type="molecule type" value="Genomic_DNA"/>
</dbReference>
<dbReference type="Gene3D" id="3.20.170.20">
    <property type="entry name" value="Protein of unknown function DUF952"/>
    <property type="match status" value="1"/>
</dbReference>
<dbReference type="InterPro" id="IPR009297">
    <property type="entry name" value="DUF952"/>
</dbReference>
<keyword evidence="2" id="KW-1185">Reference proteome</keyword>
<evidence type="ECO:0000313" key="1">
    <source>
        <dbReference type="EMBL" id="MBB4286933.1"/>
    </source>
</evidence>
<evidence type="ECO:0000313" key="2">
    <source>
        <dbReference type="Proteomes" id="UP000555728"/>
    </source>
</evidence>
<accession>A0A7W6WLP5</accession>